<feature type="compositionally biased region" description="Basic and acidic residues" evidence="2">
    <location>
        <begin position="958"/>
        <end position="971"/>
    </location>
</feature>
<dbReference type="SMART" id="SM00343">
    <property type="entry name" value="ZnF_C2HC"/>
    <property type="match status" value="1"/>
</dbReference>
<dbReference type="Gene3D" id="4.10.60.10">
    <property type="entry name" value="Zinc finger, CCHC-type"/>
    <property type="match status" value="1"/>
</dbReference>
<proteinExistence type="predicted"/>
<dbReference type="InterPro" id="IPR001878">
    <property type="entry name" value="Znf_CCHC"/>
</dbReference>
<dbReference type="PROSITE" id="PS50158">
    <property type="entry name" value="ZF_CCHC"/>
    <property type="match status" value="1"/>
</dbReference>
<keyword evidence="1" id="KW-0479">Metal-binding</keyword>
<feature type="region of interest" description="Disordered" evidence="2">
    <location>
        <begin position="907"/>
        <end position="980"/>
    </location>
</feature>
<comment type="caution">
    <text evidence="4">The sequence shown here is derived from an EMBL/GenBank/DDBJ whole genome shotgun (WGS) entry which is preliminary data.</text>
</comment>
<protein>
    <submittedName>
        <fullName evidence="4">Gag-Pol polyprotein</fullName>
    </submittedName>
</protein>
<reference evidence="4" key="1">
    <citation type="journal article" date="2019" name="Sci. Rep.">
        <title>Draft genome of Tanacetum cinerariifolium, the natural source of mosquito coil.</title>
        <authorList>
            <person name="Yamashiro T."/>
            <person name="Shiraishi A."/>
            <person name="Satake H."/>
            <person name="Nakayama K."/>
        </authorList>
    </citation>
    <scope>NUCLEOTIDE SEQUENCE</scope>
</reference>
<keyword evidence="1" id="KW-0863">Zinc-finger</keyword>
<dbReference type="GO" id="GO:0008270">
    <property type="term" value="F:zinc ion binding"/>
    <property type="evidence" value="ECO:0007669"/>
    <property type="project" value="UniProtKB-KW"/>
</dbReference>
<keyword evidence="1" id="KW-0862">Zinc</keyword>
<sequence>MTKLPLVDSGFDVHVFSLGDDPAACLNKEIVFLIVVASLRRDKGKVILVLVIRVMLLVLGETMQVDRQGLLNAITVKVKDIWLRNALRLSDQGMQHDPGVSDGQVVLTIIPNNAAFQTEGLDTYDSDCDDKAHRIKTTLYEGIVISNKHVAMPVIDDEETLILEEDFGKRFVQQQELSTDEAFWYHMLNPSTKSSDALPIKIEAPKELPKVESSKTSDSNTPVVSPIGLKCSTSNCKSKPTCNKRNDRISQTQSMNIKNNVKAQPRKVNKKNRVVEPIREVDVKNSLLNVNSIYATWNCSQLMNFVSKVLGTIRFKNDHIARIIGYGDYQLGNFTISRVYYVEELGHNLFSVGQFTTQILKSHFRKNTCFICNLDGVDLVSGSRDTILYTISLDDMLKTSSICLLSKASKTKSWLWHRRSGLVPNFILQQPCITLQRDDWDHLFELMFDEYFNPTTISVSLVPVAAAPRAIDLADSPVSTSIYQDAPSTTNAANKNMMIFQMDVEMEFLNGELKEEVYVSQPEEFIDQDNPSHVYKLKKALYGLKQSQMNHQTLPVPPIAYHSPQALTQPMTKFPQLDSGLAVPVFNLGDDPIACLNKVIAFLSVIASSRQGQSYVGTGYKGNATSSGGNNASGQEKVVKCYNCQGEGHIARQCTQPKRPRNAAWFKDKAMLAEAQEAGHILNEEQLTFLTDPGIPDAVLMANLSSYSFDVLSKVPHSKINHNDMDNQSVLRLKVFMKLLLLILKTKCDSPPPKRTNDGVEQTYPPTTAEEKLARKNELKARGTLLIALPNEHQLKFNSYKNSKSLMEAIEKRRNRSKVAYVYVNHESQKIPKEDSKEDWAPRENRNIEPIRRNVIVETTNEKSLFPLPILGTSCPPKLDLILADVDEYVVSESVISVPAIAINKAKTSESKPKSVSEPLIEDWISDSEDENETKSKSKQRKPSFAKVEFVKPNEQVKSPRESVKQEEHNRQAKHPRKNI</sequence>
<accession>A0A6L2M6G1</accession>
<evidence type="ECO:0000313" key="4">
    <source>
        <dbReference type="EMBL" id="GEU69501.1"/>
    </source>
</evidence>
<evidence type="ECO:0000259" key="3">
    <source>
        <dbReference type="PROSITE" id="PS50158"/>
    </source>
</evidence>
<name>A0A6L2M6G1_TANCI</name>
<dbReference type="SUPFAM" id="SSF57756">
    <property type="entry name" value="Retrovirus zinc finger-like domains"/>
    <property type="match status" value="1"/>
</dbReference>
<feature type="compositionally biased region" description="Acidic residues" evidence="2">
    <location>
        <begin position="920"/>
        <end position="932"/>
    </location>
</feature>
<feature type="domain" description="CCHC-type" evidence="3">
    <location>
        <begin position="640"/>
        <end position="656"/>
    </location>
</feature>
<dbReference type="GO" id="GO:0003676">
    <property type="term" value="F:nucleic acid binding"/>
    <property type="evidence" value="ECO:0007669"/>
    <property type="project" value="InterPro"/>
</dbReference>
<organism evidence="4">
    <name type="scientific">Tanacetum cinerariifolium</name>
    <name type="common">Dalmatian daisy</name>
    <name type="synonym">Chrysanthemum cinerariifolium</name>
    <dbReference type="NCBI Taxonomy" id="118510"/>
    <lineage>
        <taxon>Eukaryota</taxon>
        <taxon>Viridiplantae</taxon>
        <taxon>Streptophyta</taxon>
        <taxon>Embryophyta</taxon>
        <taxon>Tracheophyta</taxon>
        <taxon>Spermatophyta</taxon>
        <taxon>Magnoliopsida</taxon>
        <taxon>eudicotyledons</taxon>
        <taxon>Gunneridae</taxon>
        <taxon>Pentapetalae</taxon>
        <taxon>asterids</taxon>
        <taxon>campanulids</taxon>
        <taxon>Asterales</taxon>
        <taxon>Asteraceae</taxon>
        <taxon>Asteroideae</taxon>
        <taxon>Anthemideae</taxon>
        <taxon>Anthemidinae</taxon>
        <taxon>Tanacetum</taxon>
    </lineage>
</organism>
<gene>
    <name evidence="4" type="ORF">Tci_041479</name>
</gene>
<dbReference type="Pfam" id="PF07727">
    <property type="entry name" value="RVT_2"/>
    <property type="match status" value="1"/>
</dbReference>
<dbReference type="Pfam" id="PF00098">
    <property type="entry name" value="zf-CCHC"/>
    <property type="match status" value="1"/>
</dbReference>
<evidence type="ECO:0000256" key="2">
    <source>
        <dbReference type="SAM" id="MobiDB-lite"/>
    </source>
</evidence>
<dbReference type="InterPro" id="IPR013103">
    <property type="entry name" value="RVT_2"/>
</dbReference>
<dbReference type="InterPro" id="IPR036875">
    <property type="entry name" value="Znf_CCHC_sf"/>
</dbReference>
<evidence type="ECO:0000256" key="1">
    <source>
        <dbReference type="PROSITE-ProRule" id="PRU00047"/>
    </source>
</evidence>
<dbReference type="EMBL" id="BKCJ010005947">
    <property type="protein sequence ID" value="GEU69501.1"/>
    <property type="molecule type" value="Genomic_DNA"/>
</dbReference>
<dbReference type="AlphaFoldDB" id="A0A6L2M6G1"/>